<dbReference type="PROSITE" id="PS00449">
    <property type="entry name" value="ATPASE_A"/>
    <property type="match status" value="1"/>
</dbReference>
<evidence type="ECO:0000256" key="7">
    <source>
        <dbReference type="ARBA" id="ARBA00022989"/>
    </source>
</evidence>
<evidence type="ECO:0000313" key="14">
    <source>
        <dbReference type="Proteomes" id="UP000229315"/>
    </source>
</evidence>
<protein>
    <recommendedName>
        <fullName evidence="11 12">ATP synthase subunit a</fullName>
    </recommendedName>
    <alternativeName>
        <fullName evidence="11">ATP synthase F0 sector subunit a</fullName>
    </alternativeName>
    <alternativeName>
        <fullName evidence="11">F-ATPase subunit 6</fullName>
    </alternativeName>
</protein>
<evidence type="ECO:0000256" key="10">
    <source>
        <dbReference type="ARBA" id="ARBA00023310"/>
    </source>
</evidence>
<comment type="subcellular location">
    <subcellularLocation>
        <location evidence="11 12">Cell membrane</location>
        <topology evidence="11 12">Multi-pass membrane protein</topology>
    </subcellularLocation>
    <subcellularLocation>
        <location evidence="1">Membrane</location>
        <topology evidence="1">Multi-pass membrane protein</topology>
    </subcellularLocation>
</comment>
<comment type="function">
    <text evidence="11 12">Key component of the proton channel; it plays a direct role in the translocation of protons across the membrane.</text>
</comment>
<dbReference type="PRINTS" id="PR00123">
    <property type="entry name" value="ATPASEA"/>
</dbReference>
<keyword evidence="11" id="KW-1003">Cell membrane</keyword>
<sequence length="257" mass="27817">MVEYTCMKGEGLHVSIAPYHIGELWGLPITPTLLTTSFVAVLLVTAAFFIGRNIKIVPGKGQVAVEGVLYGVYGYVLSVLEDEKLAKRFFPLIVTIFLYIAIANLFGLLPFVGSIGVHGGTGHGGFTPLFYPPSSDLNFPLALAFVAFLAIEFAGIAALGFLKYAHKFVNFSSVIGFVVGIIELISEVARLVTFSFRLFGNIFAGKVLLLVALYFIPFLLPVPLVLYETLVGIIQGAIFALLTLFFIKIAATPHEAH</sequence>
<dbReference type="SUPFAM" id="SSF81336">
    <property type="entry name" value="F1F0 ATP synthase subunit A"/>
    <property type="match status" value="1"/>
</dbReference>
<dbReference type="InterPro" id="IPR035908">
    <property type="entry name" value="F0_ATP_A_sf"/>
</dbReference>
<dbReference type="GO" id="GO:0045259">
    <property type="term" value="C:proton-transporting ATP synthase complex"/>
    <property type="evidence" value="ECO:0007669"/>
    <property type="project" value="UniProtKB-KW"/>
</dbReference>
<dbReference type="Proteomes" id="UP000229315">
    <property type="component" value="Unassembled WGS sequence"/>
</dbReference>
<dbReference type="PANTHER" id="PTHR42823:SF3">
    <property type="entry name" value="ATP SYNTHASE SUBUNIT A, CHLOROPLASTIC"/>
    <property type="match status" value="1"/>
</dbReference>
<dbReference type="NCBIfam" id="TIGR01131">
    <property type="entry name" value="ATP_synt_6_or_A"/>
    <property type="match status" value="1"/>
</dbReference>
<dbReference type="GO" id="GO:0005886">
    <property type="term" value="C:plasma membrane"/>
    <property type="evidence" value="ECO:0007669"/>
    <property type="project" value="UniProtKB-SubCell"/>
</dbReference>
<dbReference type="GO" id="GO:0046933">
    <property type="term" value="F:proton-transporting ATP synthase activity, rotational mechanism"/>
    <property type="evidence" value="ECO:0007669"/>
    <property type="project" value="UniProtKB-UniRule"/>
</dbReference>
<evidence type="ECO:0000256" key="2">
    <source>
        <dbReference type="ARBA" id="ARBA00006810"/>
    </source>
</evidence>
<dbReference type="InterPro" id="IPR045082">
    <property type="entry name" value="ATP_syn_F0_a_bact/chloroplast"/>
</dbReference>
<evidence type="ECO:0000256" key="12">
    <source>
        <dbReference type="RuleBase" id="RU000483"/>
    </source>
</evidence>
<dbReference type="GO" id="GO:0042777">
    <property type="term" value="P:proton motive force-driven plasma membrane ATP synthesis"/>
    <property type="evidence" value="ECO:0007669"/>
    <property type="project" value="TreeGrafter"/>
</dbReference>
<gene>
    <name evidence="11 13" type="primary">atpB</name>
    <name evidence="13" type="ORF">COU15_00495</name>
</gene>
<dbReference type="Gene3D" id="1.20.120.220">
    <property type="entry name" value="ATP synthase, F0 complex, subunit A"/>
    <property type="match status" value="1"/>
</dbReference>
<keyword evidence="9 11" id="KW-0472">Membrane</keyword>
<organism evidence="13 14">
    <name type="scientific">Candidatus Kaiserbacteria bacterium CG10_big_fil_rev_8_21_14_0_10_45_20</name>
    <dbReference type="NCBI Taxonomy" id="1974607"/>
    <lineage>
        <taxon>Bacteria</taxon>
        <taxon>Candidatus Kaiseribacteriota</taxon>
    </lineage>
</organism>
<accession>A0A2H0UGP7</accession>
<feature type="transmembrane region" description="Helical" evidence="11">
    <location>
        <begin position="168"/>
        <end position="186"/>
    </location>
</feature>
<evidence type="ECO:0000313" key="13">
    <source>
        <dbReference type="EMBL" id="PIR85561.1"/>
    </source>
</evidence>
<feature type="transmembrane region" description="Helical" evidence="11">
    <location>
        <begin position="33"/>
        <end position="51"/>
    </location>
</feature>
<evidence type="ECO:0000256" key="6">
    <source>
        <dbReference type="ARBA" id="ARBA00022781"/>
    </source>
</evidence>
<dbReference type="HAMAP" id="MF_01393">
    <property type="entry name" value="ATP_synth_a_bact"/>
    <property type="match status" value="1"/>
</dbReference>
<keyword evidence="10 11" id="KW-0066">ATP synthesis</keyword>
<evidence type="ECO:0000256" key="9">
    <source>
        <dbReference type="ARBA" id="ARBA00023136"/>
    </source>
</evidence>
<feature type="transmembrane region" description="Helical" evidence="11">
    <location>
        <begin position="137"/>
        <end position="162"/>
    </location>
</feature>
<comment type="caution">
    <text evidence="13">The sequence shown here is derived from an EMBL/GenBank/DDBJ whole genome shotgun (WGS) entry which is preliminary data.</text>
</comment>
<evidence type="ECO:0000256" key="8">
    <source>
        <dbReference type="ARBA" id="ARBA00023065"/>
    </source>
</evidence>
<dbReference type="PANTHER" id="PTHR42823">
    <property type="entry name" value="ATP SYNTHASE SUBUNIT A, CHLOROPLASTIC"/>
    <property type="match status" value="1"/>
</dbReference>
<evidence type="ECO:0000256" key="3">
    <source>
        <dbReference type="ARBA" id="ARBA00022448"/>
    </source>
</evidence>
<evidence type="ECO:0000256" key="5">
    <source>
        <dbReference type="ARBA" id="ARBA00022692"/>
    </source>
</evidence>
<dbReference type="EMBL" id="PFBH01000001">
    <property type="protein sequence ID" value="PIR85561.1"/>
    <property type="molecule type" value="Genomic_DNA"/>
</dbReference>
<keyword evidence="5 11" id="KW-0812">Transmembrane</keyword>
<dbReference type="Pfam" id="PF00119">
    <property type="entry name" value="ATP-synt_A"/>
    <property type="match status" value="1"/>
</dbReference>
<dbReference type="InterPro" id="IPR000568">
    <property type="entry name" value="ATP_synth_F0_asu"/>
</dbReference>
<feature type="transmembrane region" description="Helical" evidence="11">
    <location>
        <begin position="198"/>
        <end position="220"/>
    </location>
</feature>
<keyword evidence="4 11" id="KW-0138">CF(0)</keyword>
<comment type="similarity">
    <text evidence="2 11 12">Belongs to the ATPase A chain family.</text>
</comment>
<evidence type="ECO:0000256" key="11">
    <source>
        <dbReference type="HAMAP-Rule" id="MF_01393"/>
    </source>
</evidence>
<reference evidence="14" key="1">
    <citation type="submission" date="2017-09" db="EMBL/GenBank/DDBJ databases">
        <title>Depth-based differentiation of microbial function through sediment-hosted aquifers and enrichment of novel symbionts in the deep terrestrial subsurface.</title>
        <authorList>
            <person name="Probst A.J."/>
            <person name="Ladd B."/>
            <person name="Jarett J.K."/>
            <person name="Geller-Mcgrath D.E."/>
            <person name="Sieber C.M.K."/>
            <person name="Emerson J.B."/>
            <person name="Anantharaman K."/>
            <person name="Thomas B.C."/>
            <person name="Malmstrom R."/>
            <person name="Stieglmeier M."/>
            <person name="Klingl A."/>
            <person name="Woyke T."/>
            <person name="Ryan C.M."/>
            <person name="Banfield J.F."/>
        </authorList>
    </citation>
    <scope>NUCLEOTIDE SEQUENCE [LARGE SCALE GENOMIC DNA]</scope>
</reference>
<keyword evidence="8 11" id="KW-0406">Ion transport</keyword>
<dbReference type="AlphaFoldDB" id="A0A2H0UGP7"/>
<dbReference type="CDD" id="cd00310">
    <property type="entry name" value="ATP-synt_Fo_a_6"/>
    <property type="match status" value="1"/>
</dbReference>
<dbReference type="InterPro" id="IPR023011">
    <property type="entry name" value="ATP_synth_F0_asu_AS"/>
</dbReference>
<evidence type="ECO:0000256" key="4">
    <source>
        <dbReference type="ARBA" id="ARBA00022547"/>
    </source>
</evidence>
<feature type="transmembrane region" description="Helical" evidence="11">
    <location>
        <begin position="92"/>
        <end position="117"/>
    </location>
</feature>
<feature type="transmembrane region" description="Helical" evidence="11">
    <location>
        <begin position="226"/>
        <end position="247"/>
    </location>
</feature>
<keyword evidence="3 11" id="KW-0813">Transport</keyword>
<keyword evidence="7 11" id="KW-1133">Transmembrane helix</keyword>
<evidence type="ECO:0000256" key="1">
    <source>
        <dbReference type="ARBA" id="ARBA00004141"/>
    </source>
</evidence>
<name>A0A2H0UGP7_9BACT</name>
<proteinExistence type="inferred from homology"/>
<keyword evidence="6 11" id="KW-0375">Hydrogen ion transport</keyword>